<organism evidence="2 3">
    <name type="scientific">Terfezia boudieri ATCC MYA-4762</name>
    <dbReference type="NCBI Taxonomy" id="1051890"/>
    <lineage>
        <taxon>Eukaryota</taxon>
        <taxon>Fungi</taxon>
        <taxon>Dikarya</taxon>
        <taxon>Ascomycota</taxon>
        <taxon>Pezizomycotina</taxon>
        <taxon>Pezizomycetes</taxon>
        <taxon>Pezizales</taxon>
        <taxon>Pezizaceae</taxon>
        <taxon>Terfezia</taxon>
    </lineage>
</organism>
<proteinExistence type="predicted"/>
<evidence type="ECO:0000313" key="3">
    <source>
        <dbReference type="Proteomes" id="UP000267821"/>
    </source>
</evidence>
<dbReference type="EMBL" id="ML121554">
    <property type="protein sequence ID" value="RPB22078.1"/>
    <property type="molecule type" value="Genomic_DNA"/>
</dbReference>
<dbReference type="AlphaFoldDB" id="A0A3N4LK34"/>
<protein>
    <submittedName>
        <fullName evidence="2">Uncharacterized protein</fullName>
    </submittedName>
</protein>
<dbReference type="OrthoDB" id="3924764at2759"/>
<sequence>MHHKDFFVILVLALGATAAPANRCTVKPTKTITITTSACDTQLCVDNVNPCGEWYGGCFLAPECGGTWPTFTVPPCSLTVPPTPTETVYSTSTCDISICADYINECGQMYGGCFLAPECGGTWPTFTPPPCTTSSPTCTYSICADYVNSCGIPYGGCFLAPQCGGQWPTFTTPPCPTQTAVTYPTNCQLTSTICTDRYNPCEPQNIGTCYLDPKCGGTTLEPPNTVCSGTTTLSVTTPTSGYEKVKRVVEWYTWTTTIPQVTPTVKWDYGL</sequence>
<dbReference type="InParanoid" id="A0A3N4LK34"/>
<reference evidence="2 3" key="1">
    <citation type="journal article" date="2018" name="Nat. Ecol. Evol.">
        <title>Pezizomycetes genomes reveal the molecular basis of ectomycorrhizal truffle lifestyle.</title>
        <authorList>
            <person name="Murat C."/>
            <person name="Payen T."/>
            <person name="Noel B."/>
            <person name="Kuo A."/>
            <person name="Morin E."/>
            <person name="Chen J."/>
            <person name="Kohler A."/>
            <person name="Krizsan K."/>
            <person name="Balestrini R."/>
            <person name="Da Silva C."/>
            <person name="Montanini B."/>
            <person name="Hainaut M."/>
            <person name="Levati E."/>
            <person name="Barry K.W."/>
            <person name="Belfiori B."/>
            <person name="Cichocki N."/>
            <person name="Clum A."/>
            <person name="Dockter R.B."/>
            <person name="Fauchery L."/>
            <person name="Guy J."/>
            <person name="Iotti M."/>
            <person name="Le Tacon F."/>
            <person name="Lindquist E.A."/>
            <person name="Lipzen A."/>
            <person name="Malagnac F."/>
            <person name="Mello A."/>
            <person name="Molinier V."/>
            <person name="Miyauchi S."/>
            <person name="Poulain J."/>
            <person name="Riccioni C."/>
            <person name="Rubini A."/>
            <person name="Sitrit Y."/>
            <person name="Splivallo R."/>
            <person name="Traeger S."/>
            <person name="Wang M."/>
            <person name="Zifcakova L."/>
            <person name="Wipf D."/>
            <person name="Zambonelli A."/>
            <person name="Paolocci F."/>
            <person name="Nowrousian M."/>
            <person name="Ottonello S."/>
            <person name="Baldrian P."/>
            <person name="Spatafora J.W."/>
            <person name="Henrissat B."/>
            <person name="Nagy L.G."/>
            <person name="Aury J.M."/>
            <person name="Wincker P."/>
            <person name="Grigoriev I.V."/>
            <person name="Bonfante P."/>
            <person name="Martin F.M."/>
        </authorList>
    </citation>
    <scope>NUCLEOTIDE SEQUENCE [LARGE SCALE GENOMIC DNA]</scope>
    <source>
        <strain evidence="2 3">ATCC MYA-4762</strain>
    </source>
</reference>
<evidence type="ECO:0000313" key="2">
    <source>
        <dbReference type="EMBL" id="RPB22078.1"/>
    </source>
</evidence>
<keyword evidence="1" id="KW-0732">Signal</keyword>
<feature type="chain" id="PRO_5017931101" evidence="1">
    <location>
        <begin position="22"/>
        <end position="271"/>
    </location>
</feature>
<feature type="signal peptide" evidence="1">
    <location>
        <begin position="1"/>
        <end position="21"/>
    </location>
</feature>
<name>A0A3N4LK34_9PEZI</name>
<gene>
    <name evidence="2" type="ORF">L211DRAFT_348107</name>
</gene>
<keyword evidence="3" id="KW-1185">Reference proteome</keyword>
<accession>A0A3N4LK34</accession>
<evidence type="ECO:0000256" key="1">
    <source>
        <dbReference type="SAM" id="SignalP"/>
    </source>
</evidence>
<dbReference type="STRING" id="1051890.A0A3N4LK34"/>
<dbReference type="Proteomes" id="UP000267821">
    <property type="component" value="Unassembled WGS sequence"/>
</dbReference>